<keyword evidence="1" id="KW-0472">Membrane</keyword>
<reference evidence="3" key="2">
    <citation type="journal article" date="2010" name="Stand. Genomic Sci.">
        <title>Complete genome sequence of Thermosphaera aggregans type strain (M11TLT).</title>
        <authorList>
            <person name="Spring S."/>
            <person name="Rachel R."/>
            <person name="Lapidus A."/>
            <person name="Davenport K."/>
            <person name="Tice H."/>
            <person name="Copeland A."/>
            <person name="Cheng J.-F."/>
            <person name="Lucas S."/>
            <person name="Chen F."/>
            <person name="Nolan M."/>
            <person name="Bruce D."/>
            <person name="Goodwin L."/>
            <person name="Pitluck S."/>
            <person name="Ivanova N."/>
            <person name="Mavromatis K."/>
            <person name="Ovchinnikova G."/>
            <person name="Pati A."/>
            <person name="Chen A."/>
            <person name="Palaniappan K."/>
            <person name="Land M."/>
            <person name="Hauser L."/>
            <person name="Chang Y.-J."/>
            <person name="Jeffries C.C."/>
            <person name="Brettin T."/>
            <person name="Detter J.C."/>
            <person name="Tapia R."/>
            <person name="Han C."/>
            <person name="Heimerl T."/>
            <person name="Weikl F."/>
            <person name="Brambilla E."/>
            <person name="Goker M."/>
            <person name="Bristow J."/>
            <person name="Eisen J.A."/>
            <person name="Markowitz V."/>
            <person name="Hugenholtz P."/>
            <person name="Kyrpides N.C."/>
            <person name="Klenk H.-P."/>
        </authorList>
    </citation>
    <scope>NUCLEOTIDE SEQUENCE [LARGE SCALE GENOMIC DNA]</scope>
    <source>
        <strain evidence="3">DSM 11486 / M11TL</strain>
    </source>
</reference>
<evidence type="ECO:0000313" key="2">
    <source>
        <dbReference type="EMBL" id="ADG90541.1"/>
    </source>
</evidence>
<reference evidence="2 3" key="1">
    <citation type="journal article" date="2010" name="Stand. Genomic Sci.">
        <title>Complete genome sequence of Thermosphaera aggregans type strain (M11TL).</title>
        <authorList>
            <person name="Spring S."/>
            <person name="Rachel R."/>
            <person name="Lapidus A."/>
            <person name="Davenport K."/>
            <person name="Tice H."/>
            <person name="Copeland A."/>
            <person name="Cheng J.F."/>
            <person name="Lucas S."/>
            <person name="Chen F."/>
            <person name="Nolan M."/>
            <person name="Bruce D."/>
            <person name="Goodwin L."/>
            <person name="Pitluck S."/>
            <person name="Ivanova N."/>
            <person name="Mavromatis K."/>
            <person name="Ovchinnikova G."/>
            <person name="Pati A."/>
            <person name="Chen A."/>
            <person name="Palaniappan K."/>
            <person name="Land M."/>
            <person name="Hauser L."/>
            <person name="Chang Y.J."/>
            <person name="Jeffries C.C."/>
            <person name="Brettin T."/>
            <person name="Detter J.C."/>
            <person name="Tapia R."/>
            <person name="Han C."/>
            <person name="Heimerl T."/>
            <person name="Weikl F."/>
            <person name="Brambilla E."/>
            <person name="Goker M."/>
            <person name="Bristow J."/>
            <person name="Eisen J.A."/>
            <person name="Markowitz V."/>
            <person name="Hugenholtz P."/>
            <person name="Kyrpides N.C."/>
            <person name="Klenk H.P."/>
        </authorList>
    </citation>
    <scope>NUCLEOTIDE SEQUENCE [LARGE SCALE GENOMIC DNA]</scope>
    <source>
        <strain evidence="3">DSM 11486 / M11TL</strain>
    </source>
</reference>
<accession>D5U091</accession>
<gene>
    <name evidence="2" type="ordered locus">Tagg_0263</name>
</gene>
<organism evidence="2 3">
    <name type="scientific">Thermosphaera aggregans (strain DSM 11486 / M11TL)</name>
    <dbReference type="NCBI Taxonomy" id="633148"/>
    <lineage>
        <taxon>Archaea</taxon>
        <taxon>Thermoproteota</taxon>
        <taxon>Thermoprotei</taxon>
        <taxon>Desulfurococcales</taxon>
        <taxon>Desulfurococcaceae</taxon>
        <taxon>Thermosphaera</taxon>
    </lineage>
</organism>
<name>D5U091_THEAM</name>
<dbReference type="RefSeq" id="WP_013129134.1">
    <property type="nucleotide sequence ID" value="NC_014160.1"/>
</dbReference>
<dbReference type="Proteomes" id="UP000002376">
    <property type="component" value="Chromosome"/>
</dbReference>
<protein>
    <submittedName>
        <fullName evidence="2">Uncharacterized protein</fullName>
    </submittedName>
</protein>
<dbReference type="KEGG" id="tag:Tagg_0263"/>
<evidence type="ECO:0000313" key="3">
    <source>
        <dbReference type="Proteomes" id="UP000002376"/>
    </source>
</evidence>
<proteinExistence type="predicted"/>
<dbReference type="eggNOG" id="arCOG07686">
    <property type="taxonomic scope" value="Archaea"/>
</dbReference>
<dbReference type="OrthoDB" id="372295at2157"/>
<evidence type="ECO:0000256" key="1">
    <source>
        <dbReference type="SAM" id="Phobius"/>
    </source>
</evidence>
<sequence length="356" mass="39016">MVVFRLIPADVVLRPGFFKPLTQESPKTPTLAKQITISPSSYETTYHNVTVTISGYEYVIKIDSLAPPELPELYNATGGCVNYTCSYCPIQAHGSEFMAIQNNTHAELQVVNVATIWNYTEVLKGVEKRGVFIHVKAVGGEVVEYYVLGYTIKHADFNLSISTLLVPLSEEAYNYSITLIDYVPSEEGGRLSLELVGVNSSVTLSRLYSVLGVVVQELSNVYQESGEFTLFEGYRVVEKALAELTEIVESKLAEYDKTILTSFDVITDSGNTIYSFLNCLSTIVSCLATLASISSVMAACPLCVQVVTCLPPCFHIFTIWWCLGCIAMGLAGCLACAVLIFLPVTCYEAGRCIGLW</sequence>
<dbReference type="AlphaFoldDB" id="D5U091"/>
<dbReference type="EMBL" id="CP001939">
    <property type="protein sequence ID" value="ADG90541.1"/>
    <property type="molecule type" value="Genomic_DNA"/>
</dbReference>
<keyword evidence="1" id="KW-0812">Transmembrane</keyword>
<feature type="transmembrane region" description="Helical" evidence="1">
    <location>
        <begin position="318"/>
        <end position="342"/>
    </location>
</feature>
<keyword evidence="3" id="KW-1185">Reference proteome</keyword>
<dbReference type="GeneID" id="9165276"/>
<dbReference type="STRING" id="633148.Tagg_0263"/>
<keyword evidence="1" id="KW-1133">Transmembrane helix</keyword>
<reference key="3">
    <citation type="submission" date="2010-02" db="EMBL/GenBank/DDBJ databases">
        <title>Complete genome sequence of Thermosphaera aggregans type strain (M11TL).</title>
        <authorList>
            <consortium name="US DOE Joint Genome Institute (JGI-PGF)"/>
            <person name="Spring S."/>
            <person name="Lapidus A."/>
            <person name="Munk C."/>
            <person name="Schroeder M."/>
            <person name="Glavina Del Rio T."/>
            <person name="Tice H."/>
            <person name="Copeland A."/>
            <person name="Cheng J.-F."/>
            <person name="Lucas S."/>
            <person name="Chen F."/>
            <person name="Nolan M."/>
            <person name="Bruce D."/>
            <person name="Goodwin L."/>
            <person name="Pitluck S."/>
            <person name="Ivanova N."/>
            <person name="Mavromatis K."/>
            <person name="Ovchinnikova G."/>
            <person name="Pati A."/>
            <person name="Chen A."/>
            <person name="Palaniappan K."/>
            <person name="Land M."/>
            <person name="Hauser L."/>
            <person name="Chang Y.-J."/>
            <person name="Jeffries C.C."/>
            <person name="Brettin T."/>
            <person name="Detter J.C."/>
            <person name="Tapia R."/>
            <person name="Han C."/>
            <person name="Chain P."/>
            <person name="Heimerl T."/>
            <person name="Weik F."/>
            <person name="Goker M."/>
            <person name="Rachel R."/>
            <person name="Bristow J."/>
            <person name="Eisen J.A."/>
            <person name="Markowitz V."/>
            <person name="Hugenholtz P."/>
            <person name="Kyrpides N.C."/>
            <person name="Klenk H.-P."/>
        </authorList>
    </citation>
    <scope>NUCLEOTIDE SEQUENCE</scope>
    <source>
        <strain>DSM 11486</strain>
    </source>
</reference>
<dbReference type="HOGENOM" id="CLU_777600_0_0_2"/>